<gene>
    <name evidence="4" type="ORF">POCULU_LOCUS8760</name>
</gene>
<dbReference type="EMBL" id="CAJVPJ010002740">
    <property type="protein sequence ID" value="CAG8628262.1"/>
    <property type="molecule type" value="Genomic_DNA"/>
</dbReference>
<feature type="repeat" description="WD" evidence="3">
    <location>
        <begin position="116"/>
        <end position="145"/>
    </location>
</feature>
<protein>
    <submittedName>
        <fullName evidence="4">5120_t:CDS:1</fullName>
    </submittedName>
</protein>
<keyword evidence="5" id="KW-1185">Reference proteome</keyword>
<proteinExistence type="predicted"/>
<dbReference type="InterPro" id="IPR001680">
    <property type="entry name" value="WD40_rpt"/>
</dbReference>
<evidence type="ECO:0000256" key="1">
    <source>
        <dbReference type="ARBA" id="ARBA00022574"/>
    </source>
</evidence>
<dbReference type="PROSITE" id="PS50082">
    <property type="entry name" value="WD_REPEATS_2"/>
    <property type="match status" value="1"/>
</dbReference>
<evidence type="ECO:0000256" key="2">
    <source>
        <dbReference type="ARBA" id="ARBA00022737"/>
    </source>
</evidence>
<keyword evidence="2" id="KW-0677">Repeat</keyword>
<keyword evidence="1 3" id="KW-0853">WD repeat</keyword>
<dbReference type="SUPFAM" id="SSF50978">
    <property type="entry name" value="WD40 repeat-like"/>
    <property type="match status" value="1"/>
</dbReference>
<organism evidence="4 5">
    <name type="scientific">Paraglomus occultum</name>
    <dbReference type="NCBI Taxonomy" id="144539"/>
    <lineage>
        <taxon>Eukaryota</taxon>
        <taxon>Fungi</taxon>
        <taxon>Fungi incertae sedis</taxon>
        <taxon>Mucoromycota</taxon>
        <taxon>Glomeromycotina</taxon>
        <taxon>Glomeromycetes</taxon>
        <taxon>Paraglomerales</taxon>
        <taxon>Paraglomeraceae</taxon>
        <taxon>Paraglomus</taxon>
    </lineage>
</organism>
<sequence>KVAYWNELDSQLITSVGFSLDGRISVAGSFTGLCLFYETEGLKYNTQIHVKSSRGRNSKGKKITGIEAMPGTLPGQDKILISSNDSRIRLYNMRDKSLECKYKGLENTCSQIRATFSDDGRYIICGSEDRNVCIWNTDQSGMHTSKSSGGGFLLKKDKASYEYFEAHSSIVTVAIFAPTRTKRLIAQCGDPIFVRTHQDNTEEDSSGLPTYPDGNIIVCADYNGSIKVFRNDCAYYPNQDTDNISIRSNRSWMNNLVAFGTRRQSDASSVFSAGSRSTRGGSVNDEKAAGQQVKCLCGSTDFKAFLGGSPTLVCVGCGKSSDVRV</sequence>
<dbReference type="InterPro" id="IPR040324">
    <property type="entry name" value="WDR44/Dgr2"/>
</dbReference>
<evidence type="ECO:0000313" key="5">
    <source>
        <dbReference type="Proteomes" id="UP000789572"/>
    </source>
</evidence>
<evidence type="ECO:0000256" key="3">
    <source>
        <dbReference type="PROSITE-ProRule" id="PRU00221"/>
    </source>
</evidence>
<dbReference type="PANTHER" id="PTHR14221:SF0">
    <property type="entry name" value="WD REPEAT-CONTAINING PROTEIN 44"/>
    <property type="match status" value="1"/>
</dbReference>
<dbReference type="Proteomes" id="UP000789572">
    <property type="component" value="Unassembled WGS sequence"/>
</dbReference>
<reference evidence="4" key="1">
    <citation type="submission" date="2021-06" db="EMBL/GenBank/DDBJ databases">
        <authorList>
            <person name="Kallberg Y."/>
            <person name="Tangrot J."/>
            <person name="Rosling A."/>
        </authorList>
    </citation>
    <scope>NUCLEOTIDE SEQUENCE</scope>
    <source>
        <strain evidence="4">IA702</strain>
    </source>
</reference>
<name>A0A9N9DA56_9GLOM</name>
<comment type="caution">
    <text evidence="4">The sequence shown here is derived from an EMBL/GenBank/DDBJ whole genome shotgun (WGS) entry which is preliminary data.</text>
</comment>
<dbReference type="InterPro" id="IPR015943">
    <property type="entry name" value="WD40/YVTN_repeat-like_dom_sf"/>
</dbReference>
<dbReference type="Gene3D" id="2.130.10.10">
    <property type="entry name" value="YVTN repeat-like/Quinoprotein amine dehydrogenase"/>
    <property type="match status" value="1"/>
</dbReference>
<dbReference type="SMART" id="SM00320">
    <property type="entry name" value="WD40"/>
    <property type="match status" value="3"/>
</dbReference>
<dbReference type="PANTHER" id="PTHR14221">
    <property type="entry name" value="WD REPEAT DOMAIN 44"/>
    <property type="match status" value="1"/>
</dbReference>
<feature type="non-terminal residue" evidence="4">
    <location>
        <position position="325"/>
    </location>
</feature>
<evidence type="ECO:0000313" key="4">
    <source>
        <dbReference type="EMBL" id="CAG8628262.1"/>
    </source>
</evidence>
<dbReference type="InterPro" id="IPR036322">
    <property type="entry name" value="WD40_repeat_dom_sf"/>
</dbReference>
<dbReference type="Pfam" id="PF00400">
    <property type="entry name" value="WD40"/>
    <property type="match status" value="1"/>
</dbReference>
<dbReference type="AlphaFoldDB" id="A0A9N9DA56"/>
<dbReference type="OrthoDB" id="1932312at2759"/>
<accession>A0A9N9DA56</accession>